<protein>
    <submittedName>
        <fullName evidence="2">Uncharacterized protein</fullName>
    </submittedName>
</protein>
<comment type="caution">
    <text evidence="2">The sequence shown here is derived from an EMBL/GenBank/DDBJ whole genome shotgun (WGS) entry which is preliminary data.</text>
</comment>
<sequence>MILPLLTVAVPPSLDLVWFRRFLVMIQTLPVPPRFVFSLDGVLTPNLNTSLFLQQDKLIAFWLLSTISSSLLSSFIAGKLACEVWSTTNRLFATATRAKLSHIKNELHSIEKEVMLVKQYVTKIQNTCALLEASRYVVPGAKKKAIDVLLKFESRQARTVTEMPFHAHLVEAAPMTPVCVVIVLLLLHMGMAFRLGFSVKFVVDMEIRSNDIITSSIETMVAPLLWL</sequence>
<name>A0A9D3ZMA3_9ROSI</name>
<keyword evidence="1" id="KW-1133">Transmembrane helix</keyword>
<evidence type="ECO:0000256" key="1">
    <source>
        <dbReference type="SAM" id="Phobius"/>
    </source>
</evidence>
<dbReference type="PANTHER" id="PTHR47481:SF10">
    <property type="entry name" value="COPIA-LIKE POLYPROTEIN_RETROTRANSPOSON"/>
    <property type="match status" value="1"/>
</dbReference>
<feature type="transmembrane region" description="Helical" evidence="1">
    <location>
        <begin position="175"/>
        <end position="197"/>
    </location>
</feature>
<dbReference type="AlphaFoldDB" id="A0A9D3ZMA3"/>
<dbReference type="PANTHER" id="PTHR47481">
    <property type="match status" value="1"/>
</dbReference>
<feature type="transmembrane region" description="Helical" evidence="1">
    <location>
        <begin position="58"/>
        <end position="77"/>
    </location>
</feature>
<keyword evidence="1" id="KW-0472">Membrane</keyword>
<accession>A0A9D3ZMA3</accession>
<dbReference type="OrthoDB" id="1845088at2759"/>
<dbReference type="EMBL" id="JAIQCV010000011">
    <property type="protein sequence ID" value="KAH1047207.1"/>
    <property type="molecule type" value="Genomic_DNA"/>
</dbReference>
<evidence type="ECO:0000313" key="2">
    <source>
        <dbReference type="EMBL" id="KAH1047207.1"/>
    </source>
</evidence>
<keyword evidence="3" id="KW-1185">Reference proteome</keyword>
<gene>
    <name evidence="2" type="ORF">J1N35_037991</name>
</gene>
<dbReference type="Proteomes" id="UP000828251">
    <property type="component" value="Unassembled WGS sequence"/>
</dbReference>
<organism evidence="2 3">
    <name type="scientific">Gossypium stocksii</name>
    <dbReference type="NCBI Taxonomy" id="47602"/>
    <lineage>
        <taxon>Eukaryota</taxon>
        <taxon>Viridiplantae</taxon>
        <taxon>Streptophyta</taxon>
        <taxon>Embryophyta</taxon>
        <taxon>Tracheophyta</taxon>
        <taxon>Spermatophyta</taxon>
        <taxon>Magnoliopsida</taxon>
        <taxon>eudicotyledons</taxon>
        <taxon>Gunneridae</taxon>
        <taxon>Pentapetalae</taxon>
        <taxon>rosids</taxon>
        <taxon>malvids</taxon>
        <taxon>Malvales</taxon>
        <taxon>Malvaceae</taxon>
        <taxon>Malvoideae</taxon>
        <taxon>Gossypium</taxon>
    </lineage>
</organism>
<proteinExistence type="predicted"/>
<keyword evidence="1" id="KW-0812">Transmembrane</keyword>
<evidence type="ECO:0000313" key="3">
    <source>
        <dbReference type="Proteomes" id="UP000828251"/>
    </source>
</evidence>
<reference evidence="2 3" key="1">
    <citation type="journal article" date="2021" name="Plant Biotechnol. J.">
        <title>Multi-omics assisted identification of the key and species-specific regulatory components of drought-tolerant mechanisms in Gossypium stocksii.</title>
        <authorList>
            <person name="Yu D."/>
            <person name="Ke L."/>
            <person name="Zhang D."/>
            <person name="Wu Y."/>
            <person name="Sun Y."/>
            <person name="Mei J."/>
            <person name="Sun J."/>
            <person name="Sun Y."/>
        </authorList>
    </citation>
    <scope>NUCLEOTIDE SEQUENCE [LARGE SCALE GENOMIC DNA]</scope>
    <source>
        <strain evidence="3">cv. E1</strain>
        <tissue evidence="2">Leaf</tissue>
    </source>
</reference>